<dbReference type="SUPFAM" id="SSF50729">
    <property type="entry name" value="PH domain-like"/>
    <property type="match status" value="1"/>
</dbReference>
<feature type="compositionally biased region" description="Polar residues" evidence="1">
    <location>
        <begin position="1"/>
        <end position="20"/>
    </location>
</feature>
<gene>
    <name evidence="3" type="ORF">K7432_001236</name>
</gene>
<feature type="region of interest" description="Disordered" evidence="1">
    <location>
        <begin position="330"/>
        <end position="380"/>
    </location>
</feature>
<sequence>MTSTLSGCVETNPSVPSTPRSSEDGLAISLTANPQDTLSPAPLVYRNNHGEPIIDVTLELEIMRNCLGRIALQRRTFERRGSIDSINTNASRVEDDLDTEENDPMERRALPTNISFLLRELDDCLENMKKCREYRNKKGNEKEAVKSKGGKDKVSENNEVEVKSRNLWLSQESIAKVSARFATSFKSSTPDPVSNSAPVAPRKLPNFVQQQPVTLSEVYIAALWAGWVSKLYVSNPLFVTRKTWKRRFFVLTPKALYRFKSSAPSAASLEPIEISHKTTACVSEKFPARRWVIEINNTSRSTCYIQVESLEELKIWLSSIKSAIIQNKYPNHPSASKASRDSIATSSTTSSASSTTRSRYTTKATEIDFSQIPAQTPMPKYPPPSIPNGTHKEHTLHRFPSYTSPTEFPPHRSPLQRVKTLPGKGIFQTSHSSTNQLLMIETNTSQLIDTIPRNNLTFSAVEATH</sequence>
<dbReference type="SMART" id="SM00233">
    <property type="entry name" value="PH"/>
    <property type="match status" value="1"/>
</dbReference>
<dbReference type="Pfam" id="PF00169">
    <property type="entry name" value="PH"/>
    <property type="match status" value="1"/>
</dbReference>
<proteinExistence type="predicted"/>
<evidence type="ECO:0000256" key="1">
    <source>
        <dbReference type="SAM" id="MobiDB-lite"/>
    </source>
</evidence>
<dbReference type="PANTHER" id="PTHR14336">
    <property type="entry name" value="TANDEM PH DOMAIN CONTAINING PROTEIN"/>
    <property type="match status" value="1"/>
</dbReference>
<organism evidence="3 4">
    <name type="scientific">Basidiobolus ranarum</name>
    <dbReference type="NCBI Taxonomy" id="34480"/>
    <lineage>
        <taxon>Eukaryota</taxon>
        <taxon>Fungi</taxon>
        <taxon>Fungi incertae sedis</taxon>
        <taxon>Zoopagomycota</taxon>
        <taxon>Entomophthoromycotina</taxon>
        <taxon>Basidiobolomycetes</taxon>
        <taxon>Basidiobolales</taxon>
        <taxon>Basidiobolaceae</taxon>
        <taxon>Basidiobolus</taxon>
    </lineage>
</organism>
<feature type="region of interest" description="Disordered" evidence="1">
    <location>
        <begin position="136"/>
        <end position="158"/>
    </location>
</feature>
<feature type="domain" description="PH" evidence="2">
    <location>
        <begin position="221"/>
        <end position="325"/>
    </location>
</feature>
<evidence type="ECO:0000259" key="2">
    <source>
        <dbReference type="PROSITE" id="PS50003"/>
    </source>
</evidence>
<evidence type="ECO:0000313" key="3">
    <source>
        <dbReference type="EMBL" id="KAK9768270.1"/>
    </source>
</evidence>
<dbReference type="Gene3D" id="2.30.29.30">
    <property type="entry name" value="Pleckstrin-homology domain (PH domain)/Phosphotyrosine-binding domain (PTB)"/>
    <property type="match status" value="1"/>
</dbReference>
<dbReference type="InterPro" id="IPR051707">
    <property type="entry name" value="PI-Interact_SigTrans_Reg"/>
</dbReference>
<feature type="compositionally biased region" description="Low complexity" evidence="1">
    <location>
        <begin position="341"/>
        <end position="364"/>
    </location>
</feature>
<keyword evidence="4" id="KW-1185">Reference proteome</keyword>
<evidence type="ECO:0000313" key="4">
    <source>
        <dbReference type="Proteomes" id="UP001479436"/>
    </source>
</evidence>
<dbReference type="InterPro" id="IPR001849">
    <property type="entry name" value="PH_domain"/>
</dbReference>
<dbReference type="InterPro" id="IPR011993">
    <property type="entry name" value="PH-like_dom_sf"/>
</dbReference>
<name>A0ABR2X3D5_9FUNG</name>
<dbReference type="PROSITE" id="PS50003">
    <property type="entry name" value="PH_DOMAIN"/>
    <property type="match status" value="1"/>
</dbReference>
<protein>
    <recommendedName>
        <fullName evidence="2">PH domain-containing protein</fullName>
    </recommendedName>
</protein>
<dbReference type="Proteomes" id="UP001479436">
    <property type="component" value="Unassembled WGS sequence"/>
</dbReference>
<reference evidence="3 4" key="1">
    <citation type="submission" date="2023-04" db="EMBL/GenBank/DDBJ databases">
        <title>Genome of Basidiobolus ranarum AG-B5.</title>
        <authorList>
            <person name="Stajich J.E."/>
            <person name="Carter-House D."/>
            <person name="Gryganskyi A."/>
        </authorList>
    </citation>
    <scope>NUCLEOTIDE SEQUENCE [LARGE SCALE GENOMIC DNA]</scope>
    <source>
        <strain evidence="3 4">AG-B5</strain>
    </source>
</reference>
<comment type="caution">
    <text evidence="3">The sequence shown here is derived from an EMBL/GenBank/DDBJ whole genome shotgun (WGS) entry which is preliminary data.</text>
</comment>
<feature type="region of interest" description="Disordered" evidence="1">
    <location>
        <begin position="1"/>
        <end position="25"/>
    </location>
</feature>
<accession>A0ABR2X3D5</accession>
<dbReference type="PANTHER" id="PTHR14336:SF8">
    <property type="entry name" value="PROTEIN OPY1"/>
    <property type="match status" value="1"/>
</dbReference>
<dbReference type="EMBL" id="JASJQH010000026">
    <property type="protein sequence ID" value="KAK9768270.1"/>
    <property type="molecule type" value="Genomic_DNA"/>
</dbReference>